<keyword evidence="4" id="KW-1185">Reference proteome</keyword>
<gene>
    <name evidence="3" type="ORF">DVG78_22575</name>
</gene>
<feature type="domain" description="PKD-like" evidence="2">
    <location>
        <begin position="939"/>
        <end position="1012"/>
    </location>
</feature>
<name>A0A369I5C8_9BACT</name>
<evidence type="ECO:0000313" key="4">
    <source>
        <dbReference type="Proteomes" id="UP000253141"/>
    </source>
</evidence>
<evidence type="ECO:0000259" key="2">
    <source>
        <dbReference type="Pfam" id="PF19408"/>
    </source>
</evidence>
<dbReference type="Proteomes" id="UP000253141">
    <property type="component" value="Unassembled WGS sequence"/>
</dbReference>
<evidence type="ECO:0000259" key="1">
    <source>
        <dbReference type="Pfam" id="PF19081"/>
    </source>
</evidence>
<comment type="caution">
    <text evidence="3">The sequence shown here is derived from an EMBL/GenBank/DDBJ whole genome shotgun (WGS) entry which is preliminary data.</text>
</comment>
<reference evidence="3 4" key="1">
    <citation type="submission" date="2018-07" db="EMBL/GenBank/DDBJ databases">
        <title>Genome analysis of Runella aurantiaca.</title>
        <authorList>
            <person name="Yang X."/>
        </authorList>
    </citation>
    <scope>NUCLEOTIDE SEQUENCE [LARGE SCALE GENOMIC DNA]</scope>
    <source>
        <strain evidence="3 4">YX9</strain>
    </source>
</reference>
<proteinExistence type="predicted"/>
<dbReference type="InterPro" id="IPR045829">
    <property type="entry name" value="PKD_6"/>
</dbReference>
<organism evidence="3 4">
    <name type="scientific">Runella aurantiaca</name>
    <dbReference type="NCBI Taxonomy" id="2282308"/>
    <lineage>
        <taxon>Bacteria</taxon>
        <taxon>Pseudomonadati</taxon>
        <taxon>Bacteroidota</taxon>
        <taxon>Cytophagia</taxon>
        <taxon>Cytophagales</taxon>
        <taxon>Spirosomataceae</taxon>
        <taxon>Runella</taxon>
    </lineage>
</organism>
<dbReference type="Pfam" id="PF19081">
    <property type="entry name" value="Ig_7"/>
    <property type="match status" value="1"/>
</dbReference>
<dbReference type="InterPro" id="IPR044023">
    <property type="entry name" value="Ig_7"/>
</dbReference>
<evidence type="ECO:0000313" key="3">
    <source>
        <dbReference type="EMBL" id="RDB03697.1"/>
    </source>
</evidence>
<dbReference type="AlphaFoldDB" id="A0A369I5C8"/>
<sequence length="1096" mass="116485">MSSYEVPREATVHHYFLIRDKNNDPVEGVVLKYQINGSPEIISSPPTKESGLVDLTVKVGGENVESISDDIISAGTQKEVSFVDVAIANKSYELLSNAFENPFTISVIDKAEPTEKEFGIGFEIGVGAELVEGTEFKVVPINFKAGVASIGIGGTYSPSLTFIPDNSNPNIWQAKIASPLGIKLNGSIGPKFEGDVGVFGVEGGASIESEASLSSVEEYTYNLDVTNTNHKFFLGAQLFSLGVKLAPSGFLLSNFLYRLASFSGLAKSEKYGFNVGTQSSFNAGVSFSISKEISKKEEGANVGIGLGAEFKAGLSSNVEFALEQTQSEGVNFSTTISAGTSVNAGIAIGLSAEELEDNLEENLSLPFSLASYESQNSFATVLNRHLESFGGNLLDASVSFSNERNKEIAGKSYKLNYVNKLTYSKKAIDRIGLLSNNFVSKFFEDGNTLKAPFTLVSSALSGSGSAFKQINQYQSQAFGKPKGTLNTADFSTSNTKEVTNINDYSIGFGLTAFVGVEFELGYKEWNKYTLPFKEYKYAKDVDRLLPVIDYPDIESNIQLPASTPLANFISNLKTSIDNTPISALNTAKSFVTELSSILSSIALTFSNSQNGSTLRLGLDAKPFITSAKNARTNTAPSTFTFNIPGGNTAFNAGDEMLFKYYYPENQLSAATLSDTFKLVTDVFFLNAMNGTTDLDIAPNGNFTVNTTFNDYELELAGLPLTLTPKVLFQPIGSNTWEIIGDVNQTINFNRLGIFAIGVSLQKDFVPPTITVTPPASFVDGQNFQFTLTDNLSGIDWSKTYFICNGTIVPYQRVGTSNSVNIPIAGLHVSGSPLPETFSIQIRTIDLAYNKKSFSNTYPCPKNIKFFSILGGGATLNKHQALESIEVSGSAVIPPSIELKAGKAVLLSPGFNSENSGGYLTAEIGGCNTSSVPAQPVNFTVSSAAVCKGQTGVIYTVQSVSGVTYNWSYTGTGATINGTGNSITIDFAANATAGTLSVTATNGAGTSPALTVAISVDTPPNSPIASGVTISSGSTANLTATGCTTYKWYGQATEGTAVFTGQNFTTPALNSTTTYYVSCNNGTSCESSRVPVVVTVQ</sequence>
<dbReference type="Pfam" id="PF19408">
    <property type="entry name" value="PKD_6"/>
    <property type="match status" value="1"/>
</dbReference>
<accession>A0A369I5C8</accession>
<feature type="domain" description="Ig-like" evidence="1">
    <location>
        <begin position="1019"/>
        <end position="1096"/>
    </location>
</feature>
<protein>
    <submittedName>
        <fullName evidence="3">Uncharacterized protein</fullName>
    </submittedName>
</protein>
<dbReference type="EMBL" id="QPIW01000024">
    <property type="protein sequence ID" value="RDB03697.1"/>
    <property type="molecule type" value="Genomic_DNA"/>
</dbReference>